<dbReference type="GO" id="GO:0000010">
    <property type="term" value="F:heptaprenyl diphosphate synthase activity"/>
    <property type="evidence" value="ECO:0007669"/>
    <property type="project" value="UniProtKB-EC"/>
</dbReference>
<evidence type="ECO:0000256" key="1">
    <source>
        <dbReference type="SAM" id="Phobius"/>
    </source>
</evidence>
<dbReference type="InterPro" id="IPR010898">
    <property type="entry name" value="Hpre_diP_synth_I"/>
</dbReference>
<feature type="transmembrane region" description="Helical" evidence="1">
    <location>
        <begin position="58"/>
        <end position="77"/>
    </location>
</feature>
<organism evidence="2">
    <name type="scientific">Magnetococcus massalia (strain MO-1)</name>
    <dbReference type="NCBI Taxonomy" id="451514"/>
    <lineage>
        <taxon>Bacteria</taxon>
        <taxon>Pseudomonadati</taxon>
        <taxon>Pseudomonadota</taxon>
        <taxon>Magnetococcia</taxon>
        <taxon>Magnetococcales</taxon>
        <taxon>Magnetococcaceae</taxon>
        <taxon>Magnetococcus</taxon>
    </lineage>
</organism>
<dbReference type="AlphaFoldDB" id="A0A1S7LLT2"/>
<protein>
    <submittedName>
        <fullName evidence="2">Putative heptaprenyl diphosphate synthase component I</fullName>
        <ecNumber evidence="2">2.5.1.30</ecNumber>
    </submittedName>
</protein>
<name>A0A1S7LLT2_MAGMO</name>
<feature type="transmembrane region" description="Helical" evidence="1">
    <location>
        <begin position="136"/>
        <end position="161"/>
    </location>
</feature>
<accession>A0A1S7LLT2</accession>
<evidence type="ECO:0000313" key="2">
    <source>
        <dbReference type="EMBL" id="CRH07830.1"/>
    </source>
</evidence>
<gene>
    <name evidence="2" type="ORF">MAGMO_3698</name>
</gene>
<feature type="transmembrane region" description="Helical" evidence="1">
    <location>
        <begin position="12"/>
        <end position="30"/>
    </location>
</feature>
<proteinExistence type="predicted"/>
<dbReference type="EC" id="2.5.1.30" evidence="2"/>
<keyword evidence="1" id="KW-0472">Membrane</keyword>
<sequence>MSHAATLRRDLLIGYLSVAAVAAHVLEANLPGLGPWFKPGLANIFTVVAFFHLDRFAAVAVTLIRVLGASIAMGTLLSPTFMLSLSGATGTVMVMLIVPLLLPGIGPVGLSILMALAHMSMQLWVAQLLFIQHAGLFLIMPWFLLAAWLTGGINGLIAYGLMQRLKQRRDLQPL</sequence>
<keyword evidence="1" id="KW-0812">Transmembrane</keyword>
<dbReference type="EMBL" id="LO017727">
    <property type="protein sequence ID" value="CRH07830.1"/>
    <property type="molecule type" value="Genomic_DNA"/>
</dbReference>
<keyword evidence="2" id="KW-0808">Transferase</keyword>
<dbReference type="Pfam" id="PF07456">
    <property type="entry name" value="Hpre_diP_synt_I"/>
    <property type="match status" value="1"/>
</dbReference>
<keyword evidence="1" id="KW-1133">Transmembrane helix</keyword>
<reference evidence="2" key="1">
    <citation type="submission" date="2015-04" db="EMBL/GenBank/DDBJ databases">
        <authorList>
            <person name="Syromyatnikov M.Y."/>
            <person name="Popov V.N."/>
        </authorList>
    </citation>
    <scope>NUCLEOTIDE SEQUENCE</scope>
    <source>
        <strain evidence="2">MO-1</strain>
    </source>
</reference>